<organismHost>
    <name type="scientific">Musca domestica</name>
    <name type="common">House fly</name>
    <dbReference type="NCBI Taxonomy" id="7370"/>
</organismHost>
<keyword evidence="3" id="KW-0285">Flavoprotein</keyword>
<keyword evidence="6" id="KW-1015">Disulfide bond</keyword>
<dbReference type="EMBL" id="EU522111">
    <property type="protein sequence ID" value="ACD03561.1"/>
    <property type="molecule type" value="Genomic_DNA"/>
</dbReference>
<accession>B2YG79</accession>
<evidence type="ECO:0000256" key="1">
    <source>
        <dbReference type="ARBA" id="ARBA00001974"/>
    </source>
</evidence>
<evidence type="ECO:0000256" key="4">
    <source>
        <dbReference type="ARBA" id="ARBA00022827"/>
    </source>
</evidence>
<evidence type="ECO:0000313" key="9">
    <source>
        <dbReference type="EMBL" id="ACD03561.1"/>
    </source>
</evidence>
<evidence type="ECO:0000256" key="5">
    <source>
        <dbReference type="ARBA" id="ARBA00023002"/>
    </source>
</evidence>
<feature type="domain" description="ERV/ALR sulfhydryl oxidase" evidence="8">
    <location>
        <begin position="119"/>
        <end position="218"/>
    </location>
</feature>
<evidence type="ECO:0000256" key="6">
    <source>
        <dbReference type="ARBA" id="ARBA00023157"/>
    </source>
</evidence>
<reference evidence="9 10" key="1">
    <citation type="journal article" date="2008" name="Virology">
        <title>Sequence analysis of a non-classified, non-occluded DNA virus that causes salivary gland hypertrophy of Musca domestica, MdSGHV.</title>
        <authorList>
            <person name="Garcia-Maruniak A."/>
            <person name="Maruniak J.E."/>
            <person name="Farmerie W."/>
            <person name="Boucias D.G."/>
        </authorList>
    </citation>
    <scope>NUCLEOTIDE SEQUENCE [LARGE SCALE GENOMIC DNA]</scope>
    <source>
        <strain evidence="10">Isolate Musca domestica/United States/Boucias/-</strain>
    </source>
</reference>
<organism evidence="9 10">
    <name type="scientific">Musca hytrovirus</name>
    <name type="common">isolate Musca domestica/United States/Boucias/-</name>
    <name type="synonym">MHV</name>
    <dbReference type="NCBI Taxonomy" id="523909"/>
    <lineage>
        <taxon>Viruses</taxon>
        <taxon>Viruses incertae sedis</taxon>
        <taxon>Naldaviricetes</taxon>
        <taxon>Lefavirales</taxon>
        <taxon>Hytrosaviridae</taxon>
        <taxon>Muscavirus</taxon>
        <taxon>Muscavirus musdomesticae</taxon>
    </lineage>
</organism>
<keyword evidence="5" id="KW-0560">Oxidoreductase</keyword>
<dbReference type="InterPro" id="IPR017905">
    <property type="entry name" value="ERV/ALR_sulphydryl_oxidase"/>
</dbReference>
<dbReference type="GeneID" id="6295377"/>
<dbReference type="OrthoDB" id="39502at10239"/>
<dbReference type="PROSITE" id="PS51324">
    <property type="entry name" value="ERV_ALR"/>
    <property type="match status" value="1"/>
</dbReference>
<dbReference type="RefSeq" id="YP_001883430.1">
    <property type="nucleotide sequence ID" value="NC_010671.1"/>
</dbReference>
<proteinExistence type="predicted"/>
<dbReference type="EC" id="1.8.3.2" evidence="2"/>
<sequence>MSSSSSLQSSSPLPPSRTVLQNFITCSLVCMANTLHDTDHCYRVMLRSCRVFGQSVDYRKFVDNLQPVIETKITTYAEYLLAKMSKVANVWNILLPQHRELTANAIATVTERIKLDRGIAGWPMTDAIYIWPWLHLIAIHLDLNAGHAERVSYLRFIPNLIACSSCRQHYRQHSAQVIESLQLTTCANALLALHTYVNSTRGIEDEEVDATTGVIKRKQKQQYVYNSDLVNVYFYEKYRREYFLLTTYYDKSLIKYI</sequence>
<gene>
    <name evidence="9" type="ORF">MdSGHV102</name>
</gene>
<keyword evidence="10" id="KW-1185">Reference proteome</keyword>
<dbReference type="SUPFAM" id="SSF69000">
    <property type="entry name" value="FAD-dependent thiol oxidase"/>
    <property type="match status" value="1"/>
</dbReference>
<evidence type="ECO:0000256" key="3">
    <source>
        <dbReference type="ARBA" id="ARBA00022630"/>
    </source>
</evidence>
<comment type="catalytic activity">
    <reaction evidence="7">
        <text>2 R'C(R)SH + O2 = R'C(R)S-S(R)CR' + H2O2</text>
        <dbReference type="Rhea" id="RHEA:17357"/>
        <dbReference type="ChEBI" id="CHEBI:15379"/>
        <dbReference type="ChEBI" id="CHEBI:16240"/>
        <dbReference type="ChEBI" id="CHEBI:16520"/>
        <dbReference type="ChEBI" id="CHEBI:17412"/>
        <dbReference type="EC" id="1.8.3.2"/>
    </reaction>
</comment>
<dbReference type="GO" id="GO:0016972">
    <property type="term" value="F:thiol oxidase activity"/>
    <property type="evidence" value="ECO:0007669"/>
    <property type="project" value="UniProtKB-EC"/>
</dbReference>
<keyword evidence="4" id="KW-0274">FAD</keyword>
<protein>
    <recommendedName>
        <fullName evidence="2">thiol oxidase</fullName>
        <ecNumber evidence="2">1.8.3.2</ecNumber>
    </recommendedName>
</protein>
<dbReference type="InterPro" id="IPR036774">
    <property type="entry name" value="ERV/ALR_sulphydryl_oxid_sf"/>
</dbReference>
<evidence type="ECO:0000256" key="7">
    <source>
        <dbReference type="ARBA" id="ARBA00048864"/>
    </source>
</evidence>
<dbReference type="Proteomes" id="UP000011274">
    <property type="component" value="Segment"/>
</dbReference>
<dbReference type="KEGG" id="vg:6295377"/>
<name>B2YG79_MHVB</name>
<comment type="cofactor">
    <cofactor evidence="1">
        <name>FAD</name>
        <dbReference type="ChEBI" id="CHEBI:57692"/>
    </cofactor>
</comment>
<evidence type="ECO:0000313" key="10">
    <source>
        <dbReference type="Proteomes" id="UP000011274"/>
    </source>
</evidence>
<evidence type="ECO:0000259" key="8">
    <source>
        <dbReference type="PROSITE" id="PS51324"/>
    </source>
</evidence>
<evidence type="ECO:0000256" key="2">
    <source>
        <dbReference type="ARBA" id="ARBA00012512"/>
    </source>
</evidence>